<dbReference type="Proteomes" id="UP000015423">
    <property type="component" value="Chromosome"/>
</dbReference>
<dbReference type="KEGG" id="sci:B446_09405"/>
<keyword evidence="3" id="KW-1185">Reference proteome</keyword>
<name>S5V0H6_STRC3</name>
<protein>
    <submittedName>
        <fullName evidence="2">Uncharacterized protein</fullName>
    </submittedName>
</protein>
<evidence type="ECO:0000313" key="2">
    <source>
        <dbReference type="EMBL" id="AGS68704.1"/>
    </source>
</evidence>
<reference evidence="3" key="1">
    <citation type="submission" date="2012-10" db="EMBL/GenBank/DDBJ databases">
        <title>The complete genome sequence of Streptomyces collinus Tu 365.</title>
        <authorList>
            <person name="Ruckert C."/>
            <person name="Szczepanowski R."/>
            <person name="Goesmann A."/>
            <person name="Pross E.K."/>
            <person name="Musiol E.M."/>
            <person name="Blin K."/>
            <person name="Wohlleben W."/>
            <person name="Puhler A."/>
            <person name="Weber T."/>
            <person name="Kalinowski J."/>
        </authorList>
    </citation>
    <scope>NUCLEOTIDE SEQUENCE [LARGE SCALE GENOMIC DNA]</scope>
    <source>
        <strain evidence="3">DSM 40733 / Tue 365</strain>
    </source>
</reference>
<evidence type="ECO:0000313" key="3">
    <source>
        <dbReference type="Proteomes" id="UP000015423"/>
    </source>
</evidence>
<proteinExistence type="predicted"/>
<organism evidence="2 3">
    <name type="scientific">Streptomyces collinus (strain DSM 40733 / Tue 365)</name>
    <dbReference type="NCBI Taxonomy" id="1214242"/>
    <lineage>
        <taxon>Bacteria</taxon>
        <taxon>Bacillati</taxon>
        <taxon>Actinomycetota</taxon>
        <taxon>Actinomycetes</taxon>
        <taxon>Kitasatosporales</taxon>
        <taxon>Streptomycetaceae</taxon>
        <taxon>Streptomyces</taxon>
    </lineage>
</organism>
<dbReference type="AlphaFoldDB" id="S5V0H6"/>
<dbReference type="PATRIC" id="fig|1214242.5.peg.1943"/>
<dbReference type="STRING" id="1214242.B446_09405"/>
<evidence type="ECO:0000256" key="1">
    <source>
        <dbReference type="SAM" id="MobiDB-lite"/>
    </source>
</evidence>
<feature type="region of interest" description="Disordered" evidence="1">
    <location>
        <begin position="171"/>
        <end position="194"/>
    </location>
</feature>
<dbReference type="eggNOG" id="ENOG5033Y6E">
    <property type="taxonomic scope" value="Bacteria"/>
</dbReference>
<gene>
    <name evidence="2" type="ORF">B446_09405</name>
</gene>
<dbReference type="RefSeq" id="WP_020939181.1">
    <property type="nucleotide sequence ID" value="NC_021985.1"/>
</dbReference>
<accession>S5V0H6</accession>
<dbReference type="HOGENOM" id="CLU_535180_0_0_11"/>
<dbReference type="EMBL" id="CP006259">
    <property type="protein sequence ID" value="AGS68704.1"/>
    <property type="molecule type" value="Genomic_DNA"/>
</dbReference>
<sequence>MTMGQDVSTLLALPGVRGQIEAIAADLEAGLNCLWLLPDHLVETGDAEDLYRAALHTAPDRLDVQPPTVLPIPTPRGPDTGEPSDRSVAHHAAPWEEEAWDGLPDLDFDGGYDIGWETPAPARATTAPVREHPVPALFERLGKELAVSPGEVVARLTDRRGRWRPVIGLRAWREPEDSGQPAPGGPPGGGRGGAVERLLRSLTAAVKDAGLPPHERPRLLVVSRLRDVPEALTDELDRDIATAAVHWWWGTVGRLDTALAVAAAKRSAPGATLEQRIVAAVRDEVITELAAFDLLLAQRLTDAWDGTASRLDAALRSCLDVALIARAGACPGATQDAGSRRRPASRLRSAWSEGVVQSWDGMLRRHPAGWYATGGAAEHRGRPIELTTLVGQAQQRVVSPWIEETRDQLARLGVRYATKALDTVVATYSQRPPAGFRDRPEEAFRQLEVGTLLAAQYAGALAFPAEEEALLKDLVRVRNILAHRGALRDDTLAAFCTALIRAHRRWAKL</sequence>
<reference evidence="2 3" key="2">
    <citation type="journal article" date="2013" name="J. Biotechnol.">
        <title>Complete genome sequence of the kirromycin producer Streptomyces collinus Tu 365 consisting of a linear chromosome and two linear plasmids.</title>
        <authorList>
            <person name="Ruckert C."/>
            <person name="Szczepanowski R."/>
            <person name="Albersmeier A."/>
            <person name="Goesmann A."/>
            <person name="Iftime D."/>
            <person name="Musiol E.M."/>
            <person name="Blin K."/>
            <person name="Wohlleben W."/>
            <person name="Puhler A."/>
            <person name="Kalinowski J."/>
            <person name="Weber T."/>
        </authorList>
    </citation>
    <scope>NUCLEOTIDE SEQUENCE [LARGE SCALE GENOMIC DNA]</scope>
    <source>
        <strain evidence="3">DSM 40733 / Tue 365</strain>
    </source>
</reference>